<comment type="caution">
    <text evidence="1">The sequence shown here is derived from an EMBL/GenBank/DDBJ whole genome shotgun (WGS) entry which is preliminary data.</text>
</comment>
<gene>
    <name evidence="1" type="ORF">Patl1_27594</name>
</gene>
<keyword evidence="2" id="KW-1185">Reference proteome</keyword>
<accession>A0ACC1BD32</accession>
<evidence type="ECO:0000313" key="2">
    <source>
        <dbReference type="Proteomes" id="UP001164250"/>
    </source>
</evidence>
<organism evidence="1 2">
    <name type="scientific">Pistacia atlantica</name>
    <dbReference type="NCBI Taxonomy" id="434234"/>
    <lineage>
        <taxon>Eukaryota</taxon>
        <taxon>Viridiplantae</taxon>
        <taxon>Streptophyta</taxon>
        <taxon>Embryophyta</taxon>
        <taxon>Tracheophyta</taxon>
        <taxon>Spermatophyta</taxon>
        <taxon>Magnoliopsida</taxon>
        <taxon>eudicotyledons</taxon>
        <taxon>Gunneridae</taxon>
        <taxon>Pentapetalae</taxon>
        <taxon>rosids</taxon>
        <taxon>malvids</taxon>
        <taxon>Sapindales</taxon>
        <taxon>Anacardiaceae</taxon>
        <taxon>Pistacia</taxon>
    </lineage>
</organism>
<protein>
    <submittedName>
        <fullName evidence="1">Uncharacterized protein</fullName>
    </submittedName>
</protein>
<reference evidence="2" key="1">
    <citation type="journal article" date="2023" name="G3 (Bethesda)">
        <title>Genome assembly and association tests identify interacting loci associated with vigor, precocity, and sex in interspecific pistachio rootstocks.</title>
        <authorList>
            <person name="Palmer W."/>
            <person name="Jacygrad E."/>
            <person name="Sagayaradj S."/>
            <person name="Cavanaugh K."/>
            <person name="Han R."/>
            <person name="Bertier L."/>
            <person name="Beede B."/>
            <person name="Kafkas S."/>
            <person name="Golino D."/>
            <person name="Preece J."/>
            <person name="Michelmore R."/>
        </authorList>
    </citation>
    <scope>NUCLEOTIDE SEQUENCE [LARGE SCALE GENOMIC DNA]</scope>
</reference>
<dbReference type="Proteomes" id="UP001164250">
    <property type="component" value="Chromosome 5"/>
</dbReference>
<name>A0ACC1BD32_9ROSI</name>
<proteinExistence type="predicted"/>
<dbReference type="EMBL" id="CM047901">
    <property type="protein sequence ID" value="KAJ0096769.1"/>
    <property type="molecule type" value="Genomic_DNA"/>
</dbReference>
<sequence length="90" mass="10836">MTCSHPRFIEIPQWYHWFHKFQIPTLKWILFPLFYPFKAKIVFFTFPFPFLLHLCLHLPSSYFSFISKRLPFQAHPSDSGEITITITTTI</sequence>
<evidence type="ECO:0000313" key="1">
    <source>
        <dbReference type="EMBL" id="KAJ0096769.1"/>
    </source>
</evidence>